<organism evidence="1 2">
    <name type="scientific">Algoriphagus aquimarinus</name>
    <dbReference type="NCBI Taxonomy" id="237018"/>
    <lineage>
        <taxon>Bacteria</taxon>
        <taxon>Pseudomonadati</taxon>
        <taxon>Bacteroidota</taxon>
        <taxon>Cytophagia</taxon>
        <taxon>Cytophagales</taxon>
        <taxon>Cyclobacteriaceae</taxon>
        <taxon>Algoriphagus</taxon>
    </lineage>
</organism>
<dbReference type="EMBL" id="FOKK01000005">
    <property type="protein sequence ID" value="SFB16259.1"/>
    <property type="molecule type" value="Genomic_DNA"/>
</dbReference>
<reference evidence="1 2" key="1">
    <citation type="submission" date="2016-10" db="EMBL/GenBank/DDBJ databases">
        <authorList>
            <person name="de Groot N.N."/>
        </authorList>
    </citation>
    <scope>NUCLEOTIDE SEQUENCE [LARGE SCALE GENOMIC DNA]</scope>
    <source>
        <strain evidence="1 2">DSM 23399</strain>
    </source>
</reference>
<dbReference type="STRING" id="237018.SAMN04489723_10529"/>
<evidence type="ECO:0000313" key="2">
    <source>
        <dbReference type="Proteomes" id="UP000198790"/>
    </source>
</evidence>
<dbReference type="AlphaFoldDB" id="A0A1I0YS97"/>
<accession>A0A1I0YS97</accession>
<gene>
    <name evidence="1" type="ORF">SAMN04489723_10529</name>
</gene>
<protein>
    <recommendedName>
        <fullName evidence="3">TonB C-terminal domain-containing protein</fullName>
    </recommendedName>
</protein>
<dbReference type="Proteomes" id="UP000198790">
    <property type="component" value="Unassembled WGS sequence"/>
</dbReference>
<evidence type="ECO:0000313" key="1">
    <source>
        <dbReference type="EMBL" id="SFB16259.1"/>
    </source>
</evidence>
<proteinExistence type="predicted"/>
<sequence>MITPMRLGTTILFTILSSFLSLSLFAQDREIIALNQYRGPLDKEKLEVHTYNKIVTYAPDKVKIEKVYTLDNQLRSTTRESYNPDLGYIEAVTQNFDSLSNHTSTRFKNVENDMWMEVFFENGEEVSRLQYSGNKMYRFDIVGRETPIISTTNPLNPSFIPDRKHFLNFFDSRYVHSKQRESGFVLVGIHTDEKGDVTKIECLNYGEAPNYMAKEVLDVFNAYDFKFEPALDIKGNPKASVLRYPIRINYR</sequence>
<keyword evidence="2" id="KW-1185">Reference proteome</keyword>
<name>A0A1I0YS97_9BACT</name>
<evidence type="ECO:0008006" key="3">
    <source>
        <dbReference type="Google" id="ProtNLM"/>
    </source>
</evidence>